<dbReference type="GO" id="GO:0005829">
    <property type="term" value="C:cytosol"/>
    <property type="evidence" value="ECO:0007669"/>
    <property type="project" value="TreeGrafter"/>
</dbReference>
<keyword evidence="11" id="KW-0460">Magnesium</keyword>
<dbReference type="EC" id="2.7.1.71" evidence="3 11"/>
<dbReference type="Proteomes" id="UP000315060">
    <property type="component" value="Unassembled WGS sequence"/>
</dbReference>
<evidence type="ECO:0000313" key="16">
    <source>
        <dbReference type="Proteomes" id="UP000045541"/>
    </source>
</evidence>
<dbReference type="Pfam" id="PF01202">
    <property type="entry name" value="SKI"/>
    <property type="match status" value="1"/>
</dbReference>
<keyword evidence="8 11" id="KW-0067">ATP-binding</keyword>
<dbReference type="EMBL" id="VMYC01000159">
    <property type="protein sequence ID" value="TVX68333.1"/>
    <property type="molecule type" value="Genomic_DNA"/>
</dbReference>
<reference evidence="12 16" key="1">
    <citation type="submission" date="2015-03" db="EMBL/GenBank/DDBJ databases">
        <authorList>
            <consortium name="Pathogen Informatics"/>
            <person name="Murphy D."/>
        </authorList>
    </citation>
    <scope>NUCLEOTIDE SEQUENCE [LARGE SCALE GENOMIC DNA]</scope>
    <source>
        <strain evidence="12 16">0310</strain>
    </source>
</reference>
<dbReference type="GO" id="GO:0005524">
    <property type="term" value="F:ATP binding"/>
    <property type="evidence" value="ECO:0007669"/>
    <property type="project" value="UniProtKB-UniRule"/>
</dbReference>
<comment type="pathway">
    <text evidence="1 11">Metabolic intermediate biosynthesis; chorismate biosynthesis; chorismate from D-erythrose 4-phosphate and phosphoenolpyruvate: step 5/7.</text>
</comment>
<dbReference type="RefSeq" id="WP_016398747.1">
    <property type="nucleotide sequence ID" value="NZ_CKNO01000005.1"/>
</dbReference>
<comment type="subcellular location">
    <subcellularLocation>
        <location evidence="11">Cytoplasm</location>
    </subcellularLocation>
</comment>
<dbReference type="SUPFAM" id="SSF52540">
    <property type="entry name" value="P-loop containing nucleoside triphosphate hydrolases"/>
    <property type="match status" value="1"/>
</dbReference>
<evidence type="ECO:0000313" key="14">
    <source>
        <dbReference type="EMBL" id="TVW26117.1"/>
    </source>
</evidence>
<keyword evidence="6 11" id="KW-0547">Nucleotide-binding</keyword>
<keyword evidence="11" id="KW-0479">Metal-binding</keyword>
<evidence type="ECO:0000256" key="1">
    <source>
        <dbReference type="ARBA" id="ARBA00004842"/>
    </source>
</evidence>
<proteinExistence type="inferred from homology"/>
<sequence length="158" mass="17815">MAKVLLGFMGAGKSTIARGLDPNYLDMDALIEKRLGISIANFFAEKGESAFRQVESEVLADLLQTDQVVSTGGGVVISQRNRDLLKTNTDNIYLKADFETLYLRIATDKDNQRPLFLNNSKEELVAIFQERQAWYEEVASRVLDVTKLSPEEIIEELR</sequence>
<dbReference type="GO" id="GO:0008652">
    <property type="term" value="P:amino acid biosynthetic process"/>
    <property type="evidence" value="ECO:0007669"/>
    <property type="project" value="UniProtKB-KW"/>
</dbReference>
<feature type="binding site" evidence="11">
    <location>
        <position position="73"/>
    </location>
    <ligand>
        <name>substrate</name>
    </ligand>
</feature>
<dbReference type="InterPro" id="IPR027417">
    <property type="entry name" value="P-loop_NTPase"/>
</dbReference>
<dbReference type="AlphaFoldDB" id="A0A064BZR4"/>
<evidence type="ECO:0000313" key="18">
    <source>
        <dbReference type="Proteomes" id="UP000315060"/>
    </source>
</evidence>
<dbReference type="GO" id="GO:0000287">
    <property type="term" value="F:magnesium ion binding"/>
    <property type="evidence" value="ECO:0007669"/>
    <property type="project" value="UniProtKB-UniRule"/>
</dbReference>
<feature type="binding site" evidence="11">
    <location>
        <position position="14"/>
    </location>
    <ligand>
        <name>Mg(2+)</name>
        <dbReference type="ChEBI" id="CHEBI:18420"/>
    </ligand>
</feature>
<dbReference type="PANTHER" id="PTHR21087:SF16">
    <property type="entry name" value="SHIKIMATE KINASE 1, CHLOROPLASTIC"/>
    <property type="match status" value="1"/>
</dbReference>
<organism evidence="12 16">
    <name type="scientific">Streptococcus pneumoniae</name>
    <dbReference type="NCBI Taxonomy" id="1313"/>
    <lineage>
        <taxon>Bacteria</taxon>
        <taxon>Bacillati</taxon>
        <taxon>Bacillota</taxon>
        <taxon>Bacilli</taxon>
        <taxon>Lactobacillales</taxon>
        <taxon>Streptococcaceae</taxon>
        <taxon>Streptococcus</taxon>
    </lineage>
</organism>
<accession>A0A064BZR4</accession>
<evidence type="ECO:0000313" key="12">
    <source>
        <dbReference type="EMBL" id="CKJ02108.1"/>
    </source>
</evidence>
<evidence type="ECO:0000256" key="10">
    <source>
        <dbReference type="ARBA" id="ARBA00048567"/>
    </source>
</evidence>
<comment type="caution">
    <text evidence="11">Lacks conserved residue(s) required for the propagation of feature annotation.</text>
</comment>
<dbReference type="CDD" id="cd00464">
    <property type="entry name" value="SK"/>
    <property type="match status" value="1"/>
</dbReference>
<dbReference type="GO" id="GO:0009073">
    <property type="term" value="P:aromatic amino acid family biosynthetic process"/>
    <property type="evidence" value="ECO:0007669"/>
    <property type="project" value="UniProtKB-KW"/>
</dbReference>
<evidence type="ECO:0000256" key="7">
    <source>
        <dbReference type="ARBA" id="ARBA00022777"/>
    </source>
</evidence>
<evidence type="ECO:0000313" key="15">
    <source>
        <dbReference type="EMBL" id="TVX68333.1"/>
    </source>
</evidence>
<evidence type="ECO:0000256" key="8">
    <source>
        <dbReference type="ARBA" id="ARBA00022840"/>
    </source>
</evidence>
<evidence type="ECO:0000313" key="13">
    <source>
        <dbReference type="EMBL" id="COR34561.1"/>
    </source>
</evidence>
<dbReference type="Proteomes" id="UP000045541">
    <property type="component" value="Unassembled WGS sequence"/>
</dbReference>
<dbReference type="Proteomes" id="UP000318940">
    <property type="component" value="Unassembled WGS sequence"/>
</dbReference>
<evidence type="ECO:0000313" key="19">
    <source>
        <dbReference type="Proteomes" id="UP000318940"/>
    </source>
</evidence>
<dbReference type="PROSITE" id="PS01128">
    <property type="entry name" value="SHIKIMATE_KINASE"/>
    <property type="match status" value="1"/>
</dbReference>
<dbReference type="InterPro" id="IPR031322">
    <property type="entry name" value="Shikimate/glucono_kinase"/>
</dbReference>
<evidence type="ECO:0000313" key="17">
    <source>
        <dbReference type="Proteomes" id="UP000046095"/>
    </source>
</evidence>
<comment type="cofactor">
    <cofactor evidence="11">
        <name>Mg(2+)</name>
        <dbReference type="ChEBI" id="CHEBI:18420"/>
    </cofactor>
    <text evidence="11">Binds 1 Mg(2+) ion per subunit.</text>
</comment>
<protein>
    <recommendedName>
        <fullName evidence="3 11">Shikimate kinase</fullName>
        <shortName evidence="11">SK</shortName>
        <ecNumber evidence="3 11">2.7.1.71</ecNumber>
    </recommendedName>
</protein>
<dbReference type="PATRIC" id="fig|1313.5270.peg.554"/>
<comment type="subunit">
    <text evidence="11">Monomer.</text>
</comment>
<evidence type="ECO:0000256" key="6">
    <source>
        <dbReference type="ARBA" id="ARBA00022741"/>
    </source>
</evidence>
<dbReference type="EMBL" id="CMWB01000008">
    <property type="protein sequence ID" value="CKJ02108.1"/>
    <property type="molecule type" value="Genomic_DNA"/>
</dbReference>
<comment type="similarity">
    <text evidence="2 11">Belongs to the shikimate kinase family.</text>
</comment>
<feature type="binding site" evidence="11">
    <location>
        <position position="52"/>
    </location>
    <ligand>
        <name>substrate</name>
    </ligand>
</feature>
<dbReference type="GO" id="GO:0009423">
    <property type="term" value="P:chorismate biosynthetic process"/>
    <property type="evidence" value="ECO:0007669"/>
    <property type="project" value="UniProtKB-UniRule"/>
</dbReference>
<reference evidence="13 17" key="2">
    <citation type="submission" date="2015-03" db="EMBL/GenBank/DDBJ databases">
        <authorList>
            <person name="Murphy D."/>
        </authorList>
    </citation>
    <scope>NUCLEOTIDE SEQUENCE [LARGE SCALE GENOMIC DNA]</scope>
    <source>
        <strain evidence="13 17">SMRU1708</strain>
    </source>
</reference>
<dbReference type="Gene3D" id="3.40.50.300">
    <property type="entry name" value="P-loop containing nucleotide triphosphate hydrolases"/>
    <property type="match status" value="1"/>
</dbReference>
<feature type="binding site" evidence="11">
    <location>
        <position position="131"/>
    </location>
    <ligand>
        <name>substrate</name>
    </ligand>
</feature>
<feature type="binding site" evidence="11">
    <location>
        <position position="28"/>
    </location>
    <ligand>
        <name>substrate</name>
    </ligand>
</feature>
<name>A0A064BZR4_STREE</name>
<keyword evidence="9 11" id="KW-0057">Aromatic amino acid biosynthesis</keyword>
<dbReference type="FunFam" id="3.40.50.300:FF:001879">
    <property type="entry name" value="Shikimate kinase"/>
    <property type="match status" value="1"/>
</dbReference>
<keyword evidence="7 11" id="KW-0418">Kinase</keyword>
<dbReference type="GO" id="GO:0004765">
    <property type="term" value="F:shikimate kinase activity"/>
    <property type="evidence" value="ECO:0007669"/>
    <property type="project" value="UniProtKB-UniRule"/>
</dbReference>
<keyword evidence="11" id="KW-0963">Cytoplasm</keyword>
<keyword evidence="4 11" id="KW-0028">Amino-acid biosynthesis</keyword>
<keyword evidence="5 11" id="KW-0808">Transferase</keyword>
<evidence type="ECO:0000256" key="2">
    <source>
        <dbReference type="ARBA" id="ARBA00006997"/>
    </source>
</evidence>
<evidence type="ECO:0000256" key="11">
    <source>
        <dbReference type="HAMAP-Rule" id="MF_00109"/>
    </source>
</evidence>
<evidence type="ECO:0000256" key="5">
    <source>
        <dbReference type="ARBA" id="ARBA00022679"/>
    </source>
</evidence>
<dbReference type="Proteomes" id="UP000046095">
    <property type="component" value="Unassembled WGS sequence"/>
</dbReference>
<gene>
    <name evidence="12" type="primary">aroL</name>
    <name evidence="11" type="synonym">aroK</name>
    <name evidence="15" type="ORF">AZJ28_09010</name>
    <name evidence="14" type="ORF">AZK02_08995</name>
    <name evidence="13" type="ORF">ERS021218_00364</name>
    <name evidence="12" type="ORF">ERS096071_00689</name>
</gene>
<dbReference type="EMBL" id="VMVH01000087">
    <property type="protein sequence ID" value="TVW26117.1"/>
    <property type="molecule type" value="Genomic_DNA"/>
</dbReference>
<dbReference type="InterPro" id="IPR023000">
    <property type="entry name" value="Shikimate_kinase_CS"/>
</dbReference>
<feature type="binding site" evidence="11">
    <location>
        <begin position="10"/>
        <end position="15"/>
    </location>
    <ligand>
        <name>ATP</name>
        <dbReference type="ChEBI" id="CHEBI:30616"/>
    </ligand>
</feature>
<dbReference type="PRINTS" id="PR01100">
    <property type="entry name" value="SHIKIMTKNASE"/>
</dbReference>
<dbReference type="HAMAP" id="MF_00109">
    <property type="entry name" value="Shikimate_kinase"/>
    <property type="match status" value="1"/>
</dbReference>
<evidence type="ECO:0000256" key="3">
    <source>
        <dbReference type="ARBA" id="ARBA00012154"/>
    </source>
</evidence>
<evidence type="ECO:0000256" key="9">
    <source>
        <dbReference type="ARBA" id="ARBA00023141"/>
    </source>
</evidence>
<evidence type="ECO:0000256" key="4">
    <source>
        <dbReference type="ARBA" id="ARBA00022605"/>
    </source>
</evidence>
<dbReference type="UniPathway" id="UPA00053">
    <property type="reaction ID" value="UER00088"/>
</dbReference>
<dbReference type="PANTHER" id="PTHR21087">
    <property type="entry name" value="SHIKIMATE KINASE"/>
    <property type="match status" value="1"/>
</dbReference>
<comment type="catalytic activity">
    <reaction evidence="10 11">
        <text>shikimate + ATP = 3-phosphoshikimate + ADP + H(+)</text>
        <dbReference type="Rhea" id="RHEA:13121"/>
        <dbReference type="ChEBI" id="CHEBI:15378"/>
        <dbReference type="ChEBI" id="CHEBI:30616"/>
        <dbReference type="ChEBI" id="CHEBI:36208"/>
        <dbReference type="ChEBI" id="CHEBI:145989"/>
        <dbReference type="ChEBI" id="CHEBI:456216"/>
        <dbReference type="EC" id="2.7.1.71"/>
    </reaction>
</comment>
<dbReference type="EMBL" id="CRVC01000003">
    <property type="protein sequence ID" value="COR34561.1"/>
    <property type="molecule type" value="Genomic_DNA"/>
</dbReference>
<dbReference type="InterPro" id="IPR000623">
    <property type="entry name" value="Shikimate_kinase/TSH1"/>
</dbReference>
<comment type="function">
    <text evidence="11">Catalyzes the specific phosphorylation of the 3-hydroxyl group of shikimic acid using ATP as a cosubstrate.</text>
</comment>
<feature type="binding site" evidence="11">
    <location>
        <position position="113"/>
    </location>
    <ligand>
        <name>ATP</name>
        <dbReference type="ChEBI" id="CHEBI:30616"/>
    </ligand>
</feature>
<reference evidence="18 19" key="3">
    <citation type="submission" date="2019-07" db="EMBL/GenBank/DDBJ databases">
        <authorList>
            <person name="Mohale T."/>
        </authorList>
    </citation>
    <scope>NUCLEOTIDE SEQUENCE [LARGE SCALE GENOMIC DNA]</scope>
    <source>
        <strain evidence="14 19">NTPn 189</strain>
        <strain evidence="15 18">NTPn 59</strain>
    </source>
</reference>